<organism evidence="2 3">
    <name type="scientific">Paenibacillus woosongensis</name>
    <dbReference type="NCBI Taxonomy" id="307580"/>
    <lineage>
        <taxon>Bacteria</taxon>
        <taxon>Bacillati</taxon>
        <taxon>Bacillota</taxon>
        <taxon>Bacilli</taxon>
        <taxon>Bacillales</taxon>
        <taxon>Paenibacillaceae</taxon>
        <taxon>Paenibacillus</taxon>
    </lineage>
</organism>
<gene>
    <name evidence="2" type="ORF">J15TS10_23280</name>
</gene>
<keyword evidence="1" id="KW-0732">Signal</keyword>
<feature type="chain" id="PRO_5046457667" description="DUF4358 domain-containing protein" evidence="1">
    <location>
        <begin position="20"/>
        <end position="157"/>
    </location>
</feature>
<accession>A0ABQ4MRE9</accession>
<evidence type="ECO:0008006" key="4">
    <source>
        <dbReference type="Google" id="ProtNLM"/>
    </source>
</evidence>
<keyword evidence="3" id="KW-1185">Reference proteome</keyword>
<dbReference type="Proteomes" id="UP000681290">
    <property type="component" value="Unassembled WGS sequence"/>
</dbReference>
<protein>
    <recommendedName>
        <fullName evidence="4">DUF4358 domain-containing protein</fullName>
    </recommendedName>
</protein>
<reference evidence="2 3" key="1">
    <citation type="submission" date="2021-03" db="EMBL/GenBank/DDBJ databases">
        <title>Antimicrobial resistance genes in bacteria isolated from Japanese honey, and their potential for conferring macrolide and lincosamide resistance in the American foulbrood pathogen Paenibacillus larvae.</title>
        <authorList>
            <person name="Okamoto M."/>
            <person name="Kumagai M."/>
            <person name="Kanamori H."/>
            <person name="Takamatsu D."/>
        </authorList>
    </citation>
    <scope>NUCLEOTIDE SEQUENCE [LARGE SCALE GENOMIC DNA]</scope>
    <source>
        <strain evidence="2 3">J15TS10</strain>
    </source>
</reference>
<evidence type="ECO:0000256" key="1">
    <source>
        <dbReference type="SAM" id="SignalP"/>
    </source>
</evidence>
<evidence type="ECO:0000313" key="3">
    <source>
        <dbReference type="Proteomes" id="UP000681290"/>
    </source>
</evidence>
<evidence type="ECO:0000313" key="2">
    <source>
        <dbReference type="EMBL" id="GIP58514.1"/>
    </source>
</evidence>
<dbReference type="PROSITE" id="PS51257">
    <property type="entry name" value="PROKAR_LIPOPROTEIN"/>
    <property type="match status" value="1"/>
</dbReference>
<dbReference type="EMBL" id="BOSM01000003">
    <property type="protein sequence ID" value="GIP58514.1"/>
    <property type="molecule type" value="Genomic_DNA"/>
</dbReference>
<dbReference type="Pfam" id="PF14270">
    <property type="entry name" value="DUF4358"/>
    <property type="match status" value="1"/>
</dbReference>
<proteinExistence type="predicted"/>
<feature type="signal peptide" evidence="1">
    <location>
        <begin position="1"/>
        <end position="19"/>
    </location>
</feature>
<dbReference type="RefSeq" id="WP_213590934.1">
    <property type="nucleotide sequence ID" value="NZ_BOSM01000003.1"/>
</dbReference>
<comment type="caution">
    <text evidence="2">The sequence shown here is derived from an EMBL/GenBank/DDBJ whole genome shotgun (WGS) entry which is preliminary data.</text>
</comment>
<dbReference type="InterPro" id="IPR025648">
    <property type="entry name" value="DUF4358"/>
</dbReference>
<sequence>MKRLWIILLVLSNAAGILAGCTGDGGASAQLTAAEVGESIRLAAGLPGMKPGDQEKLQKLYHIEPDIVEDFILYTASSNVKADELAVIRVKDADKVGHVLDKVQERIQVQTVKFKDYRPEEYYLLDKHILKAKGRFVLFAVSKEADQMERAFDDILK</sequence>
<name>A0ABQ4MRE9_9BACL</name>